<sequence length="681" mass="76163">MFSEPKLKMAPEVLPQKITEIINSVYAENACEVPGAIFTVVHTGKPILQHCYGYTNFEKKIPVHPERSLFRIASVTKSFTAAALLTVWENKGLNMDEIKTRDVNDVIQELEEECPEYSIRFRIPDNGFAEPITLWNLLTHTGGLEDALLGMDTHPFDDLSVWNLDPRLYNRTHLLDNNFPKRVYPPNTIHSYSNGGYVILGYILELLCRMPYPEAIKSLLLDPLDMTSSSVSINYEKDPVAQRTLLAVNDPNHLDMTEPHFTDQVNGKSTIKVMPLSMQMRCLSMADGNLAVTGADMSKWMICLLNNGEYKGKKIISPNAFKLMTERQFVPHKGAINSANAGLFKMIIPESKGLVTLQHSGYITGHESQMTLFPQFNLGVFFSINHDGFAVSNPLFYKLRLSLFESYSKEELIDLGPIDCDSVPPASVPLVLADSSKTDLKKYVGWYTKTRGDITSFVSLFDQLDRFDFQVKLSPNEKSLAVVQKGNPELLPLSLDYDNASLVCWRRADSEKSVFFSYYTTIGFVERTLPNNKKQVYLDSRGSSFIKIPWYDTIKVQKCAIGFALGSSIAQAVFSIVGKLFSFKISTHATSLAVSILSFPAVVYVYNKSLIHQVDFTSKRPPTVFKAFAAASQISIALGTCSVLCKIISGKSLTGGQDSLTLMAGITSLAIFKRWNLEFYK</sequence>
<dbReference type="EMBL" id="JADGKB010000067">
    <property type="protein sequence ID" value="KAJ3255390.1"/>
    <property type="molecule type" value="Genomic_DNA"/>
</dbReference>
<organism evidence="3 4">
    <name type="scientific">Boothiomyces macroporosus</name>
    <dbReference type="NCBI Taxonomy" id="261099"/>
    <lineage>
        <taxon>Eukaryota</taxon>
        <taxon>Fungi</taxon>
        <taxon>Fungi incertae sedis</taxon>
        <taxon>Chytridiomycota</taxon>
        <taxon>Chytridiomycota incertae sedis</taxon>
        <taxon>Chytridiomycetes</taxon>
        <taxon>Rhizophydiales</taxon>
        <taxon>Terramycetaceae</taxon>
        <taxon>Boothiomyces</taxon>
    </lineage>
</organism>
<accession>A0AAD5Y255</accession>
<gene>
    <name evidence="3" type="ORF">HK103_006309</name>
</gene>
<name>A0AAD5Y255_9FUNG</name>
<comment type="caution">
    <text evidence="3">The sequence shown here is derived from an EMBL/GenBank/DDBJ whole genome shotgun (WGS) entry which is preliminary data.</text>
</comment>
<evidence type="ECO:0000259" key="2">
    <source>
        <dbReference type="Pfam" id="PF00144"/>
    </source>
</evidence>
<dbReference type="SUPFAM" id="SSF56601">
    <property type="entry name" value="beta-lactamase/transpeptidase-like"/>
    <property type="match status" value="1"/>
</dbReference>
<dbReference type="Gene3D" id="3.40.710.10">
    <property type="entry name" value="DD-peptidase/beta-lactamase superfamily"/>
    <property type="match status" value="1"/>
</dbReference>
<dbReference type="InterPro" id="IPR050491">
    <property type="entry name" value="AmpC-like"/>
</dbReference>
<dbReference type="InterPro" id="IPR001466">
    <property type="entry name" value="Beta-lactam-related"/>
</dbReference>
<evidence type="ECO:0000313" key="4">
    <source>
        <dbReference type="Proteomes" id="UP001210925"/>
    </source>
</evidence>
<keyword evidence="4" id="KW-1185">Reference proteome</keyword>
<proteinExistence type="inferred from homology"/>
<evidence type="ECO:0000256" key="1">
    <source>
        <dbReference type="ARBA" id="ARBA00038215"/>
    </source>
</evidence>
<comment type="similarity">
    <text evidence="1">Belongs to the peptidase S12 family.</text>
</comment>
<dbReference type="AlphaFoldDB" id="A0AAD5Y255"/>
<dbReference type="PANTHER" id="PTHR46825:SF9">
    <property type="entry name" value="BETA-LACTAMASE-RELATED DOMAIN-CONTAINING PROTEIN"/>
    <property type="match status" value="1"/>
</dbReference>
<dbReference type="Proteomes" id="UP001210925">
    <property type="component" value="Unassembled WGS sequence"/>
</dbReference>
<reference evidence="3" key="1">
    <citation type="submission" date="2020-05" db="EMBL/GenBank/DDBJ databases">
        <title>Phylogenomic resolution of chytrid fungi.</title>
        <authorList>
            <person name="Stajich J.E."/>
            <person name="Amses K."/>
            <person name="Simmons R."/>
            <person name="Seto K."/>
            <person name="Myers J."/>
            <person name="Bonds A."/>
            <person name="Quandt C.A."/>
            <person name="Barry K."/>
            <person name="Liu P."/>
            <person name="Grigoriev I."/>
            <person name="Longcore J.E."/>
            <person name="James T.Y."/>
        </authorList>
    </citation>
    <scope>NUCLEOTIDE SEQUENCE</scope>
    <source>
        <strain evidence="3">PLAUS21</strain>
    </source>
</reference>
<dbReference type="Pfam" id="PF00144">
    <property type="entry name" value="Beta-lactamase"/>
    <property type="match status" value="1"/>
</dbReference>
<evidence type="ECO:0000313" key="3">
    <source>
        <dbReference type="EMBL" id="KAJ3255390.1"/>
    </source>
</evidence>
<dbReference type="PANTHER" id="PTHR46825">
    <property type="entry name" value="D-ALANYL-D-ALANINE-CARBOXYPEPTIDASE/ENDOPEPTIDASE AMPH"/>
    <property type="match status" value="1"/>
</dbReference>
<protein>
    <recommendedName>
        <fullName evidence="2">Beta-lactamase-related domain-containing protein</fullName>
    </recommendedName>
</protein>
<feature type="domain" description="Beta-lactamase-related" evidence="2">
    <location>
        <begin position="32"/>
        <end position="389"/>
    </location>
</feature>
<dbReference type="InterPro" id="IPR012338">
    <property type="entry name" value="Beta-lactam/transpept-like"/>
</dbReference>